<keyword evidence="2" id="KW-1185">Reference proteome</keyword>
<dbReference type="Proteomes" id="UP000218160">
    <property type="component" value="Chromosome 1"/>
</dbReference>
<organism evidence="1 2">
    <name type="scientific">Candidatus Enterovibrio altilux</name>
    <dbReference type="NCBI Taxonomy" id="1927128"/>
    <lineage>
        <taxon>Bacteria</taxon>
        <taxon>Pseudomonadati</taxon>
        <taxon>Pseudomonadota</taxon>
        <taxon>Gammaproteobacteria</taxon>
        <taxon>Vibrionales</taxon>
        <taxon>Vibrionaceae</taxon>
        <taxon>Enterovibrio</taxon>
    </lineage>
</organism>
<protein>
    <submittedName>
        <fullName evidence="1">Mobile element protein</fullName>
    </submittedName>
</protein>
<dbReference type="EMBL" id="CP020660">
    <property type="protein sequence ID" value="ATF08682.1"/>
    <property type="molecule type" value="Genomic_DNA"/>
</dbReference>
<gene>
    <name evidence="1" type="ORF">BTN50_0139</name>
</gene>
<accession>A0A291B6Q5</accession>
<sequence>MHYKEAQIISVTFKVKNKEHIQRLAIDFTGLKVYGKGEWKVKRHGTDGYR</sequence>
<evidence type="ECO:0000313" key="2">
    <source>
        <dbReference type="Proteomes" id="UP000218160"/>
    </source>
</evidence>
<name>A0A291B6Q5_9GAMM</name>
<dbReference type="AlphaFoldDB" id="A0A291B6Q5"/>
<evidence type="ECO:0000313" key="1">
    <source>
        <dbReference type="EMBL" id="ATF08682.1"/>
    </source>
</evidence>
<reference evidence="2" key="1">
    <citation type="submission" date="2017-04" db="EMBL/GenBank/DDBJ databases">
        <title>Genome evolution of the luminous symbionts of deep sea anglerfish.</title>
        <authorList>
            <person name="Hendry T.A."/>
        </authorList>
    </citation>
    <scope>NUCLEOTIDE SEQUENCE [LARGE SCALE GENOMIC DNA]</scope>
</reference>
<proteinExistence type="predicted"/>
<dbReference type="KEGG" id="elux:BTN50_0139"/>